<dbReference type="Proteomes" id="UP000193144">
    <property type="component" value="Unassembled WGS sequence"/>
</dbReference>
<feature type="transmembrane region" description="Helical" evidence="1">
    <location>
        <begin position="226"/>
        <end position="249"/>
    </location>
</feature>
<proteinExistence type="predicted"/>
<reference evidence="2 3" key="1">
    <citation type="submission" date="2016-07" db="EMBL/GenBank/DDBJ databases">
        <title>Pervasive Adenine N6-methylation of Active Genes in Fungi.</title>
        <authorList>
            <consortium name="DOE Joint Genome Institute"/>
            <person name="Mondo S.J."/>
            <person name="Dannebaum R.O."/>
            <person name="Kuo R.C."/>
            <person name="Labutti K."/>
            <person name="Haridas S."/>
            <person name="Kuo A."/>
            <person name="Salamov A."/>
            <person name="Ahrendt S.R."/>
            <person name="Lipzen A."/>
            <person name="Sullivan W."/>
            <person name="Andreopoulos W.B."/>
            <person name="Clum A."/>
            <person name="Lindquist E."/>
            <person name="Daum C."/>
            <person name="Ramamoorthy G.K."/>
            <person name="Gryganskyi A."/>
            <person name="Culley D."/>
            <person name="Magnuson J.K."/>
            <person name="James T.Y."/>
            <person name="O'Malley M.A."/>
            <person name="Stajich J.E."/>
            <person name="Spatafora J.W."/>
            <person name="Visel A."/>
            <person name="Grigoriev I.V."/>
        </authorList>
    </citation>
    <scope>NUCLEOTIDE SEQUENCE [LARGE SCALE GENOMIC DNA]</scope>
    <source>
        <strain evidence="2 3">CBS 115471</strain>
    </source>
</reference>
<keyword evidence="1" id="KW-0812">Transmembrane</keyword>
<dbReference type="AlphaFoldDB" id="A0A1Y1Z6B9"/>
<dbReference type="EMBL" id="MCFA01000122">
    <property type="protein sequence ID" value="ORY05803.1"/>
    <property type="molecule type" value="Genomic_DNA"/>
</dbReference>
<feature type="transmembrane region" description="Helical" evidence="1">
    <location>
        <begin position="270"/>
        <end position="290"/>
    </location>
</feature>
<keyword evidence="3" id="KW-1185">Reference proteome</keyword>
<evidence type="ECO:0000256" key="1">
    <source>
        <dbReference type="SAM" id="Phobius"/>
    </source>
</evidence>
<accession>A0A1Y1Z6B9</accession>
<evidence type="ECO:0000313" key="2">
    <source>
        <dbReference type="EMBL" id="ORY05803.1"/>
    </source>
</evidence>
<keyword evidence="1" id="KW-1133">Transmembrane helix</keyword>
<protein>
    <submittedName>
        <fullName evidence="2">Uncharacterized protein</fullName>
    </submittedName>
</protein>
<keyword evidence="1" id="KW-0472">Membrane</keyword>
<organism evidence="2 3">
    <name type="scientific">Clohesyomyces aquaticus</name>
    <dbReference type="NCBI Taxonomy" id="1231657"/>
    <lineage>
        <taxon>Eukaryota</taxon>
        <taxon>Fungi</taxon>
        <taxon>Dikarya</taxon>
        <taxon>Ascomycota</taxon>
        <taxon>Pezizomycotina</taxon>
        <taxon>Dothideomycetes</taxon>
        <taxon>Pleosporomycetidae</taxon>
        <taxon>Pleosporales</taxon>
        <taxon>Lindgomycetaceae</taxon>
        <taxon>Clohesyomyces</taxon>
    </lineage>
</organism>
<comment type="caution">
    <text evidence="2">The sequence shown here is derived from an EMBL/GenBank/DDBJ whole genome shotgun (WGS) entry which is preliminary data.</text>
</comment>
<evidence type="ECO:0000313" key="3">
    <source>
        <dbReference type="Proteomes" id="UP000193144"/>
    </source>
</evidence>
<name>A0A1Y1Z6B9_9PLEO</name>
<sequence length="304" mass="34520">MSRHHPLPYGAATTDNCSHFSQGRWREVSVSLGKTSECCCSPEFLSSSPQVYSSHDLSLVGSLPIFLFSLSLCRQSMSSVSLDFMFSLMISPFSASRVTLSICFTLLSSFFSSYNLLRFLFVMHFHLLSRRRFSLSWQSCLLLRGQSQSRSFPASHLGISGKSCVLCSKIVISSAIGPQSISHLFSYSRSRRFHIVDHSVVYYFAERQLNFNPCPDLLHPILSSSALALFPLSICFPLCLCPFLLRVLWTTRLPSFQFSVLLSCFLRTRYFFKFLPALLPWSIYILSHVFHTPSKPTPSSFCRF</sequence>
<gene>
    <name evidence="2" type="ORF">BCR34DRAFT_42551</name>
</gene>